<dbReference type="InterPro" id="IPR032710">
    <property type="entry name" value="NTF2-like_dom_sf"/>
</dbReference>
<dbReference type="SUPFAM" id="SSF54427">
    <property type="entry name" value="NTF2-like"/>
    <property type="match status" value="1"/>
</dbReference>
<keyword evidence="2" id="KW-1185">Reference proteome</keyword>
<protein>
    <submittedName>
        <fullName evidence="1">Uncharacterized protein</fullName>
    </submittedName>
</protein>
<comment type="caution">
    <text evidence="1">The sequence shown here is derived from an EMBL/GenBank/DDBJ whole genome shotgun (WGS) entry which is preliminary data.</text>
</comment>
<sequence length="69" mass="7595">MKVGWPWSPAPVSPGEHELPGTYLDRLDRRHGEWRIALRTDVVEWSGAVPALLLPFAGVADLFANGVDT</sequence>
<proteinExistence type="predicted"/>
<dbReference type="Proteomes" id="UP001551658">
    <property type="component" value="Unassembled WGS sequence"/>
</dbReference>
<dbReference type="EMBL" id="JBFAIH010000003">
    <property type="protein sequence ID" value="MEV0362635.1"/>
    <property type="molecule type" value="Genomic_DNA"/>
</dbReference>
<gene>
    <name evidence="1" type="ORF">AB0H72_08025</name>
</gene>
<reference evidence="1 2" key="1">
    <citation type="submission" date="2024-06" db="EMBL/GenBank/DDBJ databases">
        <title>The Natural Products Discovery Center: Release of the First 8490 Sequenced Strains for Exploring Actinobacteria Biosynthetic Diversity.</title>
        <authorList>
            <person name="Kalkreuter E."/>
            <person name="Kautsar S.A."/>
            <person name="Yang D."/>
            <person name="Bader C.D."/>
            <person name="Teijaro C.N."/>
            <person name="Fluegel L."/>
            <person name="Davis C.M."/>
            <person name="Simpson J.R."/>
            <person name="Lauterbach L."/>
            <person name="Steele A.D."/>
            <person name="Gui C."/>
            <person name="Meng S."/>
            <person name="Li G."/>
            <person name="Viehrig K."/>
            <person name="Ye F."/>
            <person name="Su P."/>
            <person name="Kiefer A.F."/>
            <person name="Nichols A."/>
            <person name="Cepeda A.J."/>
            <person name="Yan W."/>
            <person name="Fan B."/>
            <person name="Jiang Y."/>
            <person name="Adhikari A."/>
            <person name="Zheng C.-J."/>
            <person name="Schuster L."/>
            <person name="Cowan T.M."/>
            <person name="Smanski M.J."/>
            <person name="Chevrette M.G."/>
            <person name="De Carvalho L.P.S."/>
            <person name="Shen B."/>
        </authorList>
    </citation>
    <scope>NUCLEOTIDE SEQUENCE [LARGE SCALE GENOMIC DNA]</scope>
    <source>
        <strain evidence="1 2">NPDC050671</strain>
    </source>
</reference>
<dbReference type="Gene3D" id="3.10.450.50">
    <property type="match status" value="1"/>
</dbReference>
<evidence type="ECO:0000313" key="2">
    <source>
        <dbReference type="Proteomes" id="UP001551658"/>
    </source>
</evidence>
<organism evidence="1 2">
    <name type="scientific">Nocardia fusca</name>
    <dbReference type="NCBI Taxonomy" id="941183"/>
    <lineage>
        <taxon>Bacteria</taxon>
        <taxon>Bacillati</taxon>
        <taxon>Actinomycetota</taxon>
        <taxon>Actinomycetes</taxon>
        <taxon>Mycobacteriales</taxon>
        <taxon>Nocardiaceae</taxon>
        <taxon>Nocardia</taxon>
    </lineage>
</organism>
<accession>A0ABV3F4P1</accession>
<name>A0ABV3F4P1_9NOCA</name>
<evidence type="ECO:0000313" key="1">
    <source>
        <dbReference type="EMBL" id="MEV0362635.1"/>
    </source>
</evidence>
<dbReference type="RefSeq" id="WP_357975488.1">
    <property type="nucleotide sequence ID" value="NZ_JBFAIH010000003.1"/>
</dbReference>